<gene>
    <name evidence="1" type="ORF">FRZ32_01315</name>
</gene>
<accession>A0A5C6TQF0</accession>
<name>A0A5C6TQF0_9SPHN</name>
<dbReference type="OrthoDB" id="7277848at2"/>
<dbReference type="RefSeq" id="WP_147041798.1">
    <property type="nucleotide sequence ID" value="NZ_BAABIR010000001.1"/>
</dbReference>
<proteinExistence type="predicted"/>
<dbReference type="Proteomes" id="UP000321249">
    <property type="component" value="Unassembled WGS sequence"/>
</dbReference>
<comment type="caution">
    <text evidence="1">The sequence shown here is derived from an EMBL/GenBank/DDBJ whole genome shotgun (WGS) entry which is preliminary data.</text>
</comment>
<sequence>MSNSGRGRIYEAKAEIESLEEDLEALEGEKVIALHPKIVEGIMALDETLAKNDMPEMRDDTIARVRALIHSLGVTPATGGRGLEIEITGRLAKMIELATGKPLSGPGRLTLERVKGIEPSS</sequence>
<evidence type="ECO:0000313" key="1">
    <source>
        <dbReference type="EMBL" id="TXC62410.1"/>
    </source>
</evidence>
<reference evidence="1 2" key="1">
    <citation type="journal article" date="2015" name="J. Microbiol.">
        <title>Sphingosinicella ginsenosidimutans sp. nov., with ginsenoside converting activity.</title>
        <authorList>
            <person name="Kim J.K."/>
            <person name="Kang M.S."/>
            <person name="Park S.C."/>
            <person name="Kim K.M."/>
            <person name="Choi K."/>
            <person name="Yoon M.H."/>
            <person name="Im W.T."/>
        </authorList>
    </citation>
    <scope>NUCLEOTIDE SEQUENCE [LARGE SCALE GENOMIC DNA]</scope>
    <source>
        <strain evidence="1 2">BS-11</strain>
    </source>
</reference>
<dbReference type="EMBL" id="VOQQ01000001">
    <property type="protein sequence ID" value="TXC62410.1"/>
    <property type="molecule type" value="Genomic_DNA"/>
</dbReference>
<protein>
    <submittedName>
        <fullName evidence="1">Uncharacterized protein</fullName>
    </submittedName>
</protein>
<dbReference type="AlphaFoldDB" id="A0A5C6TQF0"/>
<evidence type="ECO:0000313" key="2">
    <source>
        <dbReference type="Proteomes" id="UP000321249"/>
    </source>
</evidence>
<keyword evidence="2" id="KW-1185">Reference proteome</keyword>
<organism evidence="1 2">
    <name type="scientific">Allosphingosinicella ginsenosidimutans</name>
    <dbReference type="NCBI Taxonomy" id="1176539"/>
    <lineage>
        <taxon>Bacteria</taxon>
        <taxon>Pseudomonadati</taxon>
        <taxon>Pseudomonadota</taxon>
        <taxon>Alphaproteobacteria</taxon>
        <taxon>Sphingomonadales</taxon>
        <taxon>Sphingomonadaceae</taxon>
        <taxon>Allosphingosinicella</taxon>
    </lineage>
</organism>